<dbReference type="Proteomes" id="UP000652354">
    <property type="component" value="Unassembled WGS sequence"/>
</dbReference>
<dbReference type="RefSeq" id="WP_203654152.1">
    <property type="nucleotide sequence ID" value="NZ_BONR01000002.1"/>
</dbReference>
<keyword evidence="4" id="KW-1185">Reference proteome</keyword>
<protein>
    <submittedName>
        <fullName evidence="3">Uncharacterized protein</fullName>
    </submittedName>
</protein>
<feature type="chain" id="PRO_5038031228" evidence="2">
    <location>
        <begin position="22"/>
        <end position="253"/>
    </location>
</feature>
<reference evidence="3" key="1">
    <citation type="submission" date="2021-01" db="EMBL/GenBank/DDBJ databases">
        <title>Whole genome shotgun sequence of Demequina activiva NBRC 110675.</title>
        <authorList>
            <person name="Komaki H."/>
            <person name="Tamura T."/>
        </authorList>
    </citation>
    <scope>NUCLEOTIDE SEQUENCE</scope>
    <source>
        <strain evidence="3">NBRC 110675</strain>
    </source>
</reference>
<feature type="region of interest" description="Disordered" evidence="1">
    <location>
        <begin position="26"/>
        <end position="79"/>
    </location>
</feature>
<dbReference type="PROSITE" id="PS51257">
    <property type="entry name" value="PROKAR_LIPOPROTEIN"/>
    <property type="match status" value="1"/>
</dbReference>
<accession>A0A919Q1D2</accession>
<evidence type="ECO:0000256" key="2">
    <source>
        <dbReference type="SAM" id="SignalP"/>
    </source>
</evidence>
<dbReference type="EMBL" id="BONR01000002">
    <property type="protein sequence ID" value="GIG54382.1"/>
    <property type="molecule type" value="Genomic_DNA"/>
</dbReference>
<gene>
    <name evidence="3" type="ORF">Dac01nite_11340</name>
</gene>
<feature type="signal peptide" evidence="2">
    <location>
        <begin position="1"/>
        <end position="21"/>
    </location>
</feature>
<name>A0A919Q1D2_9MICO</name>
<feature type="compositionally biased region" description="Pro residues" evidence="1">
    <location>
        <begin position="63"/>
        <end position="72"/>
    </location>
</feature>
<dbReference type="AlphaFoldDB" id="A0A919Q1D2"/>
<sequence length="253" mass="25766">MPRVTQRVRAVALAAAVVALAAGCIPSGPDTTDPSPWTATPSVTGSPEPSTPPPVPTSASTPVPGPSAPATPAPTGSAAALDCPQYDDGLDVSYVALDSHRFASVCTGMTFEEASSALPGVEISGEAQCPWVGAIVDADPLYIQAITDPEDPLGGIRLFRMLYIGDPATAPPHEVPATAEGVSIGSARADVAAAYPMAAPVVQEDPSRGMRDQLVVEEAPGHWYVFDLVGDVVAEVTWGRGLDGGIAGELCAL</sequence>
<proteinExistence type="predicted"/>
<organism evidence="3 4">
    <name type="scientific">Demequina activiva</name>
    <dbReference type="NCBI Taxonomy" id="1582364"/>
    <lineage>
        <taxon>Bacteria</taxon>
        <taxon>Bacillati</taxon>
        <taxon>Actinomycetota</taxon>
        <taxon>Actinomycetes</taxon>
        <taxon>Micrococcales</taxon>
        <taxon>Demequinaceae</taxon>
        <taxon>Demequina</taxon>
    </lineage>
</organism>
<evidence type="ECO:0000313" key="3">
    <source>
        <dbReference type="EMBL" id="GIG54382.1"/>
    </source>
</evidence>
<keyword evidence="2" id="KW-0732">Signal</keyword>
<evidence type="ECO:0000313" key="4">
    <source>
        <dbReference type="Proteomes" id="UP000652354"/>
    </source>
</evidence>
<feature type="compositionally biased region" description="Polar residues" evidence="1">
    <location>
        <begin position="29"/>
        <end position="39"/>
    </location>
</feature>
<evidence type="ECO:0000256" key="1">
    <source>
        <dbReference type="SAM" id="MobiDB-lite"/>
    </source>
</evidence>
<comment type="caution">
    <text evidence="3">The sequence shown here is derived from an EMBL/GenBank/DDBJ whole genome shotgun (WGS) entry which is preliminary data.</text>
</comment>